<feature type="signal peptide" evidence="2">
    <location>
        <begin position="1"/>
        <end position="31"/>
    </location>
</feature>
<evidence type="ECO:0000313" key="3">
    <source>
        <dbReference type="Proteomes" id="UP000001819"/>
    </source>
</evidence>
<sequence length="283" mass="29698">MLNSPSTMSNRTSSALGCLLGLLLASSSALGLEKCIYCRGINCQRSSYQAEEQCSDRLDACASVFQGGIVQAQGCLEGLEAGWREQCHGPSGGVDCEICVSEKCNTLGSARSGCLQCAESGDEHCVDAPQLLVSQRCPIARTGRSFCFTKLVEERLERGCSLSLSDQLDCLANSNCQLCDPLERPHCNDEIIDFNAAPEPTTESTSTSTSTTSTPTQSTATPSTASPQTTPSTASPQPTTASPQPTAPPTTAEPNSALSLHSAASSIPLIIVPLAVFVYTLHK</sequence>
<name>A0A6I8VUT4_DROPS</name>
<dbReference type="RefSeq" id="XP_033234708.1">
    <property type="nucleotide sequence ID" value="XM_033378817.1"/>
</dbReference>
<evidence type="ECO:0000313" key="4">
    <source>
        <dbReference type="RefSeq" id="XP_033234708.1"/>
    </source>
</evidence>
<reference evidence="3" key="1">
    <citation type="submission" date="2024-06" db="UniProtKB">
        <authorList>
            <consortium name="RefSeq"/>
        </authorList>
    </citation>
    <scope>NUCLEOTIDE SEQUENCE [LARGE SCALE GENOMIC DNA]</scope>
    <source>
        <strain evidence="3">MV2-25</strain>
    </source>
</reference>
<dbReference type="InParanoid" id="A0A6I8VUT4"/>
<dbReference type="AlphaFoldDB" id="A0A6I8VUT4"/>
<feature type="chain" id="PRO_5026007794" description="DUF753 domain-containing protein" evidence="2">
    <location>
        <begin position="32"/>
        <end position="283"/>
    </location>
</feature>
<organism evidence="3 4">
    <name type="scientific">Drosophila pseudoobscura pseudoobscura</name>
    <name type="common">Fruit fly</name>
    <dbReference type="NCBI Taxonomy" id="46245"/>
    <lineage>
        <taxon>Eukaryota</taxon>
        <taxon>Metazoa</taxon>
        <taxon>Ecdysozoa</taxon>
        <taxon>Arthropoda</taxon>
        <taxon>Hexapoda</taxon>
        <taxon>Insecta</taxon>
        <taxon>Pterygota</taxon>
        <taxon>Neoptera</taxon>
        <taxon>Endopterygota</taxon>
        <taxon>Diptera</taxon>
        <taxon>Brachycera</taxon>
        <taxon>Muscomorpha</taxon>
        <taxon>Ephydroidea</taxon>
        <taxon>Drosophilidae</taxon>
        <taxon>Drosophila</taxon>
        <taxon>Sophophora</taxon>
    </lineage>
</organism>
<accession>A0A6I8VUT4</accession>
<evidence type="ECO:0008006" key="5">
    <source>
        <dbReference type="Google" id="ProtNLM"/>
    </source>
</evidence>
<gene>
    <name evidence="4" type="primary">LOC117183753</name>
</gene>
<dbReference type="PANTHER" id="PTHR21721:SF26">
    <property type="entry name" value="DUF753 DOMAIN-CONTAINING PROTEIN-RELATED"/>
    <property type="match status" value="1"/>
</dbReference>
<evidence type="ECO:0000256" key="2">
    <source>
        <dbReference type="SAM" id="SignalP"/>
    </source>
</evidence>
<keyword evidence="2" id="KW-0732">Signal</keyword>
<protein>
    <recommendedName>
        <fullName evidence="5">DUF753 domain-containing protein</fullName>
    </recommendedName>
</protein>
<reference evidence="4" key="2">
    <citation type="submission" date="2025-08" db="UniProtKB">
        <authorList>
            <consortium name="RefSeq"/>
        </authorList>
    </citation>
    <scope>IDENTIFICATION</scope>
    <source>
        <strain evidence="4">MV-25-SWS-2005</strain>
        <tissue evidence="4">Whole body</tissue>
    </source>
</reference>
<evidence type="ECO:0000256" key="1">
    <source>
        <dbReference type="SAM" id="MobiDB-lite"/>
    </source>
</evidence>
<feature type="region of interest" description="Disordered" evidence="1">
    <location>
        <begin position="194"/>
        <end position="257"/>
    </location>
</feature>
<dbReference type="ExpressionAtlas" id="A0A6I8VUT4">
    <property type="expression patterns" value="baseline"/>
</dbReference>
<feature type="compositionally biased region" description="Low complexity" evidence="1">
    <location>
        <begin position="196"/>
        <end position="257"/>
    </location>
</feature>
<dbReference type="KEGG" id="dpo:117183753"/>
<dbReference type="PANTHER" id="PTHR21721">
    <property type="entry name" value="GH09876P-RELATED"/>
    <property type="match status" value="1"/>
</dbReference>
<keyword evidence="3" id="KW-1185">Reference proteome</keyword>
<dbReference type="Proteomes" id="UP000001819">
    <property type="component" value="Chromosome 3"/>
</dbReference>
<proteinExistence type="predicted"/>